<reference evidence="6 7" key="1">
    <citation type="submission" date="2023-08" db="EMBL/GenBank/DDBJ databases">
        <title>Functional and genomic diversity of the sorghum phyllosphere microbiome.</title>
        <authorList>
            <person name="Shade A."/>
        </authorList>
    </citation>
    <scope>NUCLEOTIDE SEQUENCE [LARGE SCALE GENOMIC DNA]</scope>
    <source>
        <strain evidence="6 7">SORGH_AS_0919</strain>
    </source>
</reference>
<dbReference type="Proteomes" id="UP001260188">
    <property type="component" value="Unassembled WGS sequence"/>
</dbReference>
<dbReference type="PANTHER" id="PTHR46796">
    <property type="entry name" value="HTH-TYPE TRANSCRIPTIONAL ACTIVATOR RHAS-RELATED"/>
    <property type="match status" value="1"/>
</dbReference>
<evidence type="ECO:0000256" key="2">
    <source>
        <dbReference type="ARBA" id="ARBA00023125"/>
    </source>
</evidence>
<evidence type="ECO:0000256" key="1">
    <source>
        <dbReference type="ARBA" id="ARBA00023015"/>
    </source>
</evidence>
<evidence type="ECO:0000259" key="5">
    <source>
        <dbReference type="PROSITE" id="PS01124"/>
    </source>
</evidence>
<evidence type="ECO:0000313" key="6">
    <source>
        <dbReference type="EMBL" id="MDR6167300.1"/>
    </source>
</evidence>
<dbReference type="PANTHER" id="PTHR46796:SF12">
    <property type="entry name" value="HTH-TYPE DNA-BINDING TRANSCRIPTIONAL ACTIVATOR EUTR"/>
    <property type="match status" value="1"/>
</dbReference>
<dbReference type="InterPro" id="IPR050204">
    <property type="entry name" value="AraC_XylS_family_regulators"/>
</dbReference>
<evidence type="ECO:0000256" key="3">
    <source>
        <dbReference type="ARBA" id="ARBA00023163"/>
    </source>
</evidence>
<dbReference type="EMBL" id="JAVIZA010000001">
    <property type="protein sequence ID" value="MDR6167300.1"/>
    <property type="molecule type" value="Genomic_DNA"/>
</dbReference>
<keyword evidence="1" id="KW-0805">Transcription regulation</keyword>
<keyword evidence="2" id="KW-0238">DNA-binding</keyword>
<evidence type="ECO:0000256" key="4">
    <source>
        <dbReference type="SAM" id="MobiDB-lite"/>
    </source>
</evidence>
<protein>
    <submittedName>
        <fullName evidence="6">AraC-like DNA-binding protein</fullName>
    </submittedName>
</protein>
<dbReference type="InterPro" id="IPR018060">
    <property type="entry name" value="HTH_AraC"/>
</dbReference>
<name>A0ABU1I082_9MICO</name>
<comment type="caution">
    <text evidence="6">The sequence shown here is derived from an EMBL/GenBank/DDBJ whole genome shotgun (WGS) entry which is preliminary data.</text>
</comment>
<dbReference type="PROSITE" id="PS01124">
    <property type="entry name" value="HTH_ARAC_FAMILY_2"/>
    <property type="match status" value="1"/>
</dbReference>
<evidence type="ECO:0000313" key="7">
    <source>
        <dbReference type="Proteomes" id="UP001260188"/>
    </source>
</evidence>
<gene>
    <name evidence="6" type="ORF">QE367_001504</name>
</gene>
<organism evidence="6 7">
    <name type="scientific">Microbacterium paludicola</name>
    <dbReference type="NCBI Taxonomy" id="300019"/>
    <lineage>
        <taxon>Bacteria</taxon>
        <taxon>Bacillati</taxon>
        <taxon>Actinomycetota</taxon>
        <taxon>Actinomycetes</taxon>
        <taxon>Micrococcales</taxon>
        <taxon>Microbacteriaceae</taxon>
        <taxon>Microbacterium</taxon>
    </lineage>
</organism>
<dbReference type="SMART" id="SM00342">
    <property type="entry name" value="HTH_ARAC"/>
    <property type="match status" value="1"/>
</dbReference>
<accession>A0ABU1I082</accession>
<dbReference type="Gene3D" id="1.10.10.60">
    <property type="entry name" value="Homeodomain-like"/>
    <property type="match status" value="1"/>
</dbReference>
<dbReference type="InterPro" id="IPR009057">
    <property type="entry name" value="Homeodomain-like_sf"/>
</dbReference>
<keyword evidence="3" id="KW-0804">Transcription</keyword>
<dbReference type="Pfam" id="PF12833">
    <property type="entry name" value="HTH_18"/>
    <property type="match status" value="1"/>
</dbReference>
<sequence length="315" mass="34628">MLNSQPNRRGLQTDDPGRAQESVSSLFETPVSLAVDGAAPFRYEMAALDHPAAAAAAMRFTGTMRSGTRAFPRLVVAHAAHGNHRWQIGSESGDGRTPFIVPPDTEFAAEFGQLHLRTFSITTETLDHVLRAMLGDDPRHLQFSGLNRRAENPRLVAETLRFLEATVLADEKVAASPLMRTQLVHQAVASLVTAFPLIDPDDGERRRPTARAVRRAVAFMEENVSNPISISDIAVASGTSVRALQSAFHKAFEIPPSTYLRRLRIEGAHRELRAAPPGSTTVRDVALRWGFAHTGRFAQLYAAMYGEHPSHTLRR</sequence>
<dbReference type="SUPFAM" id="SSF46689">
    <property type="entry name" value="Homeodomain-like"/>
    <property type="match status" value="1"/>
</dbReference>
<keyword evidence="7" id="KW-1185">Reference proteome</keyword>
<feature type="region of interest" description="Disordered" evidence="4">
    <location>
        <begin position="1"/>
        <end position="24"/>
    </location>
</feature>
<feature type="domain" description="HTH araC/xylS-type" evidence="5">
    <location>
        <begin position="214"/>
        <end position="315"/>
    </location>
</feature>
<proteinExistence type="predicted"/>